<reference evidence="2" key="2">
    <citation type="submission" date="2025-09" db="UniProtKB">
        <authorList>
            <consortium name="Ensembl"/>
        </authorList>
    </citation>
    <scope>IDENTIFICATION</scope>
</reference>
<proteinExistence type="predicted"/>
<dbReference type="InterPro" id="IPR016054">
    <property type="entry name" value="LY6_UPA_recep-like"/>
</dbReference>
<dbReference type="Ensembl" id="ENSFHET00000011348.1">
    <property type="protein sequence ID" value="ENSFHEP00000023028.1"/>
    <property type="gene ID" value="ENSFHEG00000003782.1"/>
</dbReference>
<protein>
    <submittedName>
        <fullName evidence="2">CD59 glycoprotein-like</fullName>
    </submittedName>
</protein>
<evidence type="ECO:0000259" key="1">
    <source>
        <dbReference type="Pfam" id="PF00021"/>
    </source>
</evidence>
<name>A0A3Q2Q827_FUNHE</name>
<organism evidence="2 3">
    <name type="scientific">Fundulus heteroclitus</name>
    <name type="common">Killifish</name>
    <name type="synonym">Mummichog</name>
    <dbReference type="NCBI Taxonomy" id="8078"/>
    <lineage>
        <taxon>Eukaryota</taxon>
        <taxon>Metazoa</taxon>
        <taxon>Chordata</taxon>
        <taxon>Craniata</taxon>
        <taxon>Vertebrata</taxon>
        <taxon>Euteleostomi</taxon>
        <taxon>Actinopterygii</taxon>
        <taxon>Neopterygii</taxon>
        <taxon>Teleostei</taxon>
        <taxon>Neoteleostei</taxon>
        <taxon>Acanthomorphata</taxon>
        <taxon>Ovalentaria</taxon>
        <taxon>Atherinomorphae</taxon>
        <taxon>Cyprinodontiformes</taxon>
        <taxon>Fundulidae</taxon>
        <taxon>Fundulus</taxon>
    </lineage>
</organism>
<reference evidence="2" key="1">
    <citation type="submission" date="2025-08" db="UniProtKB">
        <authorList>
            <consortium name="Ensembl"/>
        </authorList>
    </citation>
    <scope>IDENTIFICATION</scope>
</reference>
<dbReference type="Pfam" id="PF00021">
    <property type="entry name" value="UPAR_LY6"/>
    <property type="match status" value="1"/>
</dbReference>
<evidence type="ECO:0000313" key="3">
    <source>
        <dbReference type="Proteomes" id="UP000265000"/>
    </source>
</evidence>
<dbReference type="SUPFAM" id="SSF57302">
    <property type="entry name" value="Snake toxin-like"/>
    <property type="match status" value="1"/>
</dbReference>
<dbReference type="Proteomes" id="UP000265000">
    <property type="component" value="Unplaced"/>
</dbReference>
<keyword evidence="3" id="KW-1185">Reference proteome</keyword>
<dbReference type="GeneTree" id="ENSGT00940000168621"/>
<evidence type="ECO:0000313" key="2">
    <source>
        <dbReference type="Ensembl" id="ENSFHEP00000023028.1"/>
    </source>
</evidence>
<dbReference type="AlphaFoldDB" id="A0A3Q2Q827"/>
<dbReference type="InterPro" id="IPR045860">
    <property type="entry name" value="Snake_toxin-like_sf"/>
</dbReference>
<dbReference type="CDD" id="cd23611">
    <property type="entry name" value="TFP_LU_ECD_THFP5"/>
    <property type="match status" value="1"/>
</dbReference>
<dbReference type="Gene3D" id="2.10.60.10">
    <property type="entry name" value="CD59"/>
    <property type="match status" value="1"/>
</dbReference>
<accession>A0A3Q2Q827</accession>
<dbReference type="GO" id="GO:0098552">
    <property type="term" value="C:side of membrane"/>
    <property type="evidence" value="ECO:0007669"/>
    <property type="project" value="UniProtKB-KW"/>
</dbReference>
<sequence length="139" mass="15372">MMEQGGWFVFFQVCMLQSGGCAGGQAGVRLRSPWRKPGIKASLQSRTMKLLVLTLTLALLFIAGETLDCRRCVPQRAGGTCQNTVETCAPNKNACIAAKFTREPFGRFQRCIALSDCKLLEMNAYIKVKCCTEDMCNTF</sequence>
<feature type="domain" description="UPAR/Ly6" evidence="1">
    <location>
        <begin position="66"/>
        <end position="138"/>
    </location>
</feature>